<dbReference type="Gene3D" id="3.60.21.10">
    <property type="match status" value="1"/>
</dbReference>
<feature type="transmembrane region" description="Helical" evidence="1">
    <location>
        <begin position="27"/>
        <end position="52"/>
    </location>
</feature>
<dbReference type="PANTHER" id="PTHR42850">
    <property type="entry name" value="METALLOPHOSPHOESTERASE"/>
    <property type="match status" value="1"/>
</dbReference>
<dbReference type="PANTHER" id="PTHR42850:SF4">
    <property type="entry name" value="ZINC-DEPENDENT ENDOPOLYPHOSPHATASE"/>
    <property type="match status" value="1"/>
</dbReference>
<sequence length="344" mass="39353">MDETTPLFGDVPPVYADDAQLSKRTKALLYSVTTFVAIASLYLFVIFLPGYYIPQAEKLKEITRITELGASLIPVPHKGEIERLIMVGDIHGHYTEFEELLNKVEYNAEKGDHLLVLGDFITKGPDSLKVLDYLIDHDVDCIMGNHEFYVLQFYATFHRLDQPTFYYNFSDSQPQFQLKKNIQNDPEFRLARRLQPAHVRYINNCSIIKKLGHVPLKGNKLAPGVAVHAGLRWDLSLADQNPIDNIEMRALMAPYYNVTTPDPDFPNSEKWHRVYNEQQGKPFANFVVYYGHAASQGLKLRKYTKGLDSACDKGGKLSAMVISRRKTRDNDEYELMQEIVQVNC</sequence>
<gene>
    <name evidence="3" type="ORF">KGF56_000725</name>
</gene>
<reference evidence="3" key="1">
    <citation type="journal article" date="2022" name="DNA Res.">
        <title>Genome analysis of five recently described species of the CUG-Ser clade uncovers Candida theae as a new hybrid lineage with pathogenic potential in the Candida parapsilosis species complex.</title>
        <authorList>
            <person name="Mixao V."/>
            <person name="Del Olmo V."/>
            <person name="Hegedusova E."/>
            <person name="Saus E."/>
            <person name="Pryszcz L."/>
            <person name="Cillingova A."/>
            <person name="Nosek J."/>
            <person name="Gabaldon T."/>
        </authorList>
    </citation>
    <scope>NUCLEOTIDE SEQUENCE</scope>
    <source>
        <strain evidence="3">CBS 10844</strain>
    </source>
</reference>
<dbReference type="InterPro" id="IPR050126">
    <property type="entry name" value="Ap4A_hydrolase"/>
</dbReference>
<name>A0AAI9WZV0_9ASCO</name>
<dbReference type="SUPFAM" id="SSF56300">
    <property type="entry name" value="Metallo-dependent phosphatases"/>
    <property type="match status" value="1"/>
</dbReference>
<keyword evidence="1" id="KW-0472">Membrane</keyword>
<dbReference type="GO" id="GO:0005737">
    <property type="term" value="C:cytoplasm"/>
    <property type="evidence" value="ECO:0007669"/>
    <property type="project" value="TreeGrafter"/>
</dbReference>
<dbReference type="AlphaFoldDB" id="A0AAI9WZV0"/>
<dbReference type="GO" id="GO:0016791">
    <property type="term" value="F:phosphatase activity"/>
    <property type="evidence" value="ECO:0007669"/>
    <property type="project" value="TreeGrafter"/>
</dbReference>
<dbReference type="RefSeq" id="XP_049182338.1">
    <property type="nucleotide sequence ID" value="XM_049326666.1"/>
</dbReference>
<dbReference type="Pfam" id="PF00149">
    <property type="entry name" value="Metallophos"/>
    <property type="match status" value="1"/>
</dbReference>
<evidence type="ECO:0000256" key="1">
    <source>
        <dbReference type="SAM" id="Phobius"/>
    </source>
</evidence>
<keyword evidence="1" id="KW-0812">Transmembrane</keyword>
<dbReference type="Proteomes" id="UP001202479">
    <property type="component" value="Unassembled WGS sequence"/>
</dbReference>
<accession>A0AAI9WZV0</accession>
<feature type="domain" description="Calcineurin-like phosphoesterase" evidence="2">
    <location>
        <begin position="83"/>
        <end position="169"/>
    </location>
</feature>
<evidence type="ECO:0000259" key="2">
    <source>
        <dbReference type="Pfam" id="PF00149"/>
    </source>
</evidence>
<dbReference type="InterPro" id="IPR029052">
    <property type="entry name" value="Metallo-depent_PP-like"/>
</dbReference>
<proteinExistence type="predicted"/>
<protein>
    <recommendedName>
        <fullName evidence="2">Calcineurin-like phosphoesterase domain-containing protein</fullName>
    </recommendedName>
</protein>
<organism evidence="3 4">
    <name type="scientific">Candida oxycetoniae</name>
    <dbReference type="NCBI Taxonomy" id="497107"/>
    <lineage>
        <taxon>Eukaryota</taxon>
        <taxon>Fungi</taxon>
        <taxon>Dikarya</taxon>
        <taxon>Ascomycota</taxon>
        <taxon>Saccharomycotina</taxon>
        <taxon>Pichiomycetes</taxon>
        <taxon>Debaryomycetaceae</taxon>
        <taxon>Candida/Lodderomyces clade</taxon>
        <taxon>Candida</taxon>
    </lineage>
</organism>
<dbReference type="InterPro" id="IPR004843">
    <property type="entry name" value="Calcineurin-like_PHP"/>
</dbReference>
<keyword evidence="4" id="KW-1185">Reference proteome</keyword>
<dbReference type="GO" id="GO:0000298">
    <property type="term" value="F:endopolyphosphatase activity"/>
    <property type="evidence" value="ECO:0007669"/>
    <property type="project" value="TreeGrafter"/>
</dbReference>
<keyword evidence="1" id="KW-1133">Transmembrane helix</keyword>
<evidence type="ECO:0000313" key="3">
    <source>
        <dbReference type="EMBL" id="KAI3406593.1"/>
    </source>
</evidence>
<dbReference type="CDD" id="cd00144">
    <property type="entry name" value="MPP_PPP_family"/>
    <property type="match status" value="1"/>
</dbReference>
<dbReference type="GO" id="GO:0006798">
    <property type="term" value="P:polyphosphate catabolic process"/>
    <property type="evidence" value="ECO:0007669"/>
    <property type="project" value="TreeGrafter"/>
</dbReference>
<evidence type="ECO:0000313" key="4">
    <source>
        <dbReference type="Proteomes" id="UP001202479"/>
    </source>
</evidence>
<dbReference type="EMBL" id="JAHUZD010000023">
    <property type="protein sequence ID" value="KAI3406593.1"/>
    <property type="molecule type" value="Genomic_DNA"/>
</dbReference>
<comment type="caution">
    <text evidence="3">The sequence shown here is derived from an EMBL/GenBank/DDBJ whole genome shotgun (WGS) entry which is preliminary data.</text>
</comment>
<dbReference type="GeneID" id="73378342"/>